<protein>
    <submittedName>
        <fullName evidence="7">Binding-protein-dependent transport systems inner membrane component</fullName>
    </submittedName>
</protein>
<dbReference type="PROSITE" id="PS50928">
    <property type="entry name" value="ABC_TM1"/>
    <property type="match status" value="1"/>
</dbReference>
<accession>D5U2N3</accession>
<feature type="domain" description="ABC transmembrane type-1" evidence="6">
    <location>
        <begin position="107"/>
        <end position="318"/>
    </location>
</feature>
<evidence type="ECO:0000256" key="4">
    <source>
        <dbReference type="ARBA" id="ARBA00023136"/>
    </source>
</evidence>
<dbReference type="Pfam" id="PF00528">
    <property type="entry name" value="BPD_transp_1"/>
    <property type="match status" value="1"/>
</dbReference>
<dbReference type="eggNOG" id="arCOG00751">
    <property type="taxonomic scope" value="Archaea"/>
</dbReference>
<sequence>MRGFTRYLLLKTIFLLLTYFIALLITFLLPRMVPGNPVQQIIAGLSTGAISPEALSQYQRRLVEAFDLDKPWYIQFLNYISRSFRGDLGVSITSYGEPVVNLIARHLPWTLALIVPASITAWFVGNFLGGLAGYKRGSMLEKILISIGMVLSQIPYYWLAMSLIFLFAVTWKLLPPGSAYTPTLQPSLTWQFLLDYLQHYILPFLSILIPSIGGWLIGMRVLVSTELGSTYVYFSNTMGVKDGIVFKYVLRNSMLPQVTGLSIQLGFVMAGQIITEQIFNYQGMGILLARALGTRDYPLIQGIFLILIGTILLANYLVDFIYVIIDPRIRLGYKSA</sequence>
<gene>
    <name evidence="7" type="ordered locus">Tagg_1114</name>
</gene>
<keyword evidence="2 5" id="KW-0812">Transmembrane</keyword>
<reference evidence="7 8" key="1">
    <citation type="journal article" date="2010" name="Stand. Genomic Sci.">
        <title>Complete genome sequence of Thermosphaera aggregans type strain (M11TL).</title>
        <authorList>
            <person name="Spring S."/>
            <person name="Rachel R."/>
            <person name="Lapidus A."/>
            <person name="Davenport K."/>
            <person name="Tice H."/>
            <person name="Copeland A."/>
            <person name="Cheng J.F."/>
            <person name="Lucas S."/>
            <person name="Chen F."/>
            <person name="Nolan M."/>
            <person name="Bruce D."/>
            <person name="Goodwin L."/>
            <person name="Pitluck S."/>
            <person name="Ivanova N."/>
            <person name="Mavromatis K."/>
            <person name="Ovchinnikova G."/>
            <person name="Pati A."/>
            <person name="Chen A."/>
            <person name="Palaniappan K."/>
            <person name="Land M."/>
            <person name="Hauser L."/>
            <person name="Chang Y.J."/>
            <person name="Jeffries C.C."/>
            <person name="Brettin T."/>
            <person name="Detter J.C."/>
            <person name="Tapia R."/>
            <person name="Han C."/>
            <person name="Heimerl T."/>
            <person name="Weikl F."/>
            <person name="Brambilla E."/>
            <person name="Goker M."/>
            <person name="Bristow J."/>
            <person name="Eisen J.A."/>
            <person name="Markowitz V."/>
            <person name="Hugenholtz P."/>
            <person name="Kyrpides N.C."/>
            <person name="Klenk H.P."/>
        </authorList>
    </citation>
    <scope>NUCLEOTIDE SEQUENCE [LARGE SCALE GENOMIC DNA]</scope>
    <source>
        <strain evidence="8">DSM 11486 / M11TL</strain>
    </source>
</reference>
<comment type="similarity">
    <text evidence="5">Belongs to the binding-protein-dependent transport system permease family.</text>
</comment>
<comment type="subcellular location">
    <subcellularLocation>
        <location evidence="5">Cell membrane</location>
        <topology evidence="5">Multi-pass membrane protein</topology>
    </subcellularLocation>
    <subcellularLocation>
        <location evidence="1">Membrane</location>
        <topology evidence="1">Multi-pass membrane protein</topology>
    </subcellularLocation>
</comment>
<dbReference type="KEGG" id="tag:Tagg_1114"/>
<keyword evidence="5" id="KW-0813">Transport</keyword>
<keyword evidence="4 5" id="KW-0472">Membrane</keyword>
<evidence type="ECO:0000256" key="1">
    <source>
        <dbReference type="ARBA" id="ARBA00004141"/>
    </source>
</evidence>
<evidence type="ECO:0000256" key="3">
    <source>
        <dbReference type="ARBA" id="ARBA00022989"/>
    </source>
</evidence>
<feature type="transmembrane region" description="Helical" evidence="5">
    <location>
        <begin position="7"/>
        <end position="29"/>
    </location>
</feature>
<feature type="transmembrane region" description="Helical" evidence="5">
    <location>
        <begin position="299"/>
        <end position="325"/>
    </location>
</feature>
<dbReference type="RefSeq" id="WP_013129976.1">
    <property type="nucleotide sequence ID" value="NC_014160.1"/>
</dbReference>
<evidence type="ECO:0000256" key="5">
    <source>
        <dbReference type="RuleBase" id="RU363032"/>
    </source>
</evidence>
<keyword evidence="8" id="KW-1185">Reference proteome</keyword>
<dbReference type="OrthoDB" id="44105at2157"/>
<feature type="transmembrane region" description="Helical" evidence="5">
    <location>
        <begin position="109"/>
        <end position="134"/>
    </location>
</feature>
<name>D5U2N3_THEAM</name>
<organism evidence="7 8">
    <name type="scientific">Thermosphaera aggregans (strain DSM 11486 / M11TL)</name>
    <dbReference type="NCBI Taxonomy" id="633148"/>
    <lineage>
        <taxon>Archaea</taxon>
        <taxon>Thermoproteota</taxon>
        <taxon>Thermoprotei</taxon>
        <taxon>Desulfurococcales</taxon>
        <taxon>Desulfurococcaceae</taxon>
        <taxon>Thermosphaera</taxon>
    </lineage>
</organism>
<dbReference type="HOGENOM" id="CLU_036879_1_0_2"/>
<dbReference type="GO" id="GO:0055085">
    <property type="term" value="P:transmembrane transport"/>
    <property type="evidence" value="ECO:0007669"/>
    <property type="project" value="InterPro"/>
</dbReference>
<dbReference type="AlphaFoldDB" id="D5U2N3"/>
<dbReference type="InterPro" id="IPR000515">
    <property type="entry name" value="MetI-like"/>
</dbReference>
<keyword evidence="3 5" id="KW-1133">Transmembrane helix</keyword>
<dbReference type="GeneID" id="9166146"/>
<evidence type="ECO:0000259" key="6">
    <source>
        <dbReference type="PROSITE" id="PS50928"/>
    </source>
</evidence>
<evidence type="ECO:0000256" key="2">
    <source>
        <dbReference type="ARBA" id="ARBA00022692"/>
    </source>
</evidence>
<evidence type="ECO:0000313" key="8">
    <source>
        <dbReference type="Proteomes" id="UP000002376"/>
    </source>
</evidence>
<reference evidence="8" key="2">
    <citation type="journal article" date="2010" name="Stand. Genomic Sci.">
        <title>Complete genome sequence of Thermosphaera aggregans type strain (M11TLT).</title>
        <authorList>
            <person name="Spring S."/>
            <person name="Rachel R."/>
            <person name="Lapidus A."/>
            <person name="Davenport K."/>
            <person name="Tice H."/>
            <person name="Copeland A."/>
            <person name="Cheng J.-F."/>
            <person name="Lucas S."/>
            <person name="Chen F."/>
            <person name="Nolan M."/>
            <person name="Bruce D."/>
            <person name="Goodwin L."/>
            <person name="Pitluck S."/>
            <person name="Ivanova N."/>
            <person name="Mavromatis K."/>
            <person name="Ovchinnikova G."/>
            <person name="Pati A."/>
            <person name="Chen A."/>
            <person name="Palaniappan K."/>
            <person name="Land M."/>
            <person name="Hauser L."/>
            <person name="Chang Y.-J."/>
            <person name="Jeffries C.C."/>
            <person name="Brettin T."/>
            <person name="Detter J.C."/>
            <person name="Tapia R."/>
            <person name="Han C."/>
            <person name="Heimerl T."/>
            <person name="Weikl F."/>
            <person name="Brambilla E."/>
            <person name="Goker M."/>
            <person name="Bristow J."/>
            <person name="Eisen J.A."/>
            <person name="Markowitz V."/>
            <person name="Hugenholtz P."/>
            <person name="Kyrpides N.C."/>
            <person name="Klenk H.-P."/>
        </authorList>
    </citation>
    <scope>NUCLEOTIDE SEQUENCE [LARGE SCALE GENOMIC DNA]</scope>
    <source>
        <strain evidence="8">DSM 11486 / M11TL</strain>
    </source>
</reference>
<reference key="3">
    <citation type="submission" date="2010-02" db="EMBL/GenBank/DDBJ databases">
        <title>Complete genome sequence of Thermosphaera aggregans type strain (M11TL).</title>
        <authorList>
            <consortium name="US DOE Joint Genome Institute (JGI-PGF)"/>
            <person name="Spring S."/>
            <person name="Lapidus A."/>
            <person name="Munk C."/>
            <person name="Schroeder M."/>
            <person name="Glavina Del Rio T."/>
            <person name="Tice H."/>
            <person name="Copeland A."/>
            <person name="Cheng J.-F."/>
            <person name="Lucas S."/>
            <person name="Chen F."/>
            <person name="Nolan M."/>
            <person name="Bruce D."/>
            <person name="Goodwin L."/>
            <person name="Pitluck S."/>
            <person name="Ivanova N."/>
            <person name="Mavromatis K."/>
            <person name="Ovchinnikova G."/>
            <person name="Pati A."/>
            <person name="Chen A."/>
            <person name="Palaniappan K."/>
            <person name="Land M."/>
            <person name="Hauser L."/>
            <person name="Chang Y.-J."/>
            <person name="Jeffries C.C."/>
            <person name="Brettin T."/>
            <person name="Detter J.C."/>
            <person name="Tapia R."/>
            <person name="Han C."/>
            <person name="Chain P."/>
            <person name="Heimerl T."/>
            <person name="Weik F."/>
            <person name="Goker M."/>
            <person name="Rachel R."/>
            <person name="Bristow J."/>
            <person name="Eisen J.A."/>
            <person name="Markowitz V."/>
            <person name="Hugenholtz P."/>
            <person name="Kyrpides N.C."/>
            <person name="Klenk H.-P."/>
        </authorList>
    </citation>
    <scope>NUCLEOTIDE SEQUENCE</scope>
    <source>
        <strain>DSM 11486</strain>
    </source>
</reference>
<dbReference type="Proteomes" id="UP000002376">
    <property type="component" value="Chromosome"/>
</dbReference>
<dbReference type="STRING" id="633148.Tagg_1114"/>
<dbReference type="GO" id="GO:0005886">
    <property type="term" value="C:plasma membrane"/>
    <property type="evidence" value="ECO:0007669"/>
    <property type="project" value="UniProtKB-SubCell"/>
</dbReference>
<dbReference type="PANTHER" id="PTHR43376:SF1">
    <property type="entry name" value="OLIGOPEPTIDE TRANSPORT SYSTEM PERMEASE PROTEIN"/>
    <property type="match status" value="1"/>
</dbReference>
<feature type="transmembrane region" description="Helical" evidence="5">
    <location>
        <begin position="200"/>
        <end position="223"/>
    </location>
</feature>
<dbReference type="PANTHER" id="PTHR43376">
    <property type="entry name" value="OLIGOPEPTIDE TRANSPORT SYSTEM PERMEASE PROTEIN"/>
    <property type="match status" value="1"/>
</dbReference>
<proteinExistence type="inferred from homology"/>
<evidence type="ECO:0000313" key="7">
    <source>
        <dbReference type="EMBL" id="ADG91383.1"/>
    </source>
</evidence>
<dbReference type="EMBL" id="CP001939">
    <property type="protein sequence ID" value="ADG91383.1"/>
    <property type="molecule type" value="Genomic_DNA"/>
</dbReference>